<dbReference type="PROSITE" id="PS01162">
    <property type="entry name" value="QOR_ZETA_CRYSTAL"/>
    <property type="match status" value="1"/>
</dbReference>
<dbReference type="GO" id="GO:0008270">
    <property type="term" value="F:zinc ion binding"/>
    <property type="evidence" value="ECO:0007669"/>
    <property type="project" value="InterPro"/>
</dbReference>
<accession>A0A956NC77</accession>
<dbReference type="SUPFAM" id="SSF51735">
    <property type="entry name" value="NAD(P)-binding Rossmann-fold domains"/>
    <property type="match status" value="1"/>
</dbReference>
<sequence>MKAVIHEKYGPPSVLRLDDVPIPEIGDDEVRVRIRAASANAGDWHLMRADPFVIRFMFGFLKPKHRILGSDFAGTIEAVGSGVSEFQIGDDVMGELSESGFGAFAEFARVPAASLVRKPTRLSFGEAAAVPVAAKTALHGLRDKGRIAPGMRVLVNGASGGVGTYAVQIAKHFSAHVIGVCSTRNVELVRSLGADEVIDYTREDFLARGAAYDLLLDIAAVRPLLACRRALTSRGTYVMVGGGPNRRFFQTLLMAPALSRKDGRRVELLLPQPGREDLEFLAGLLENGDIRVSIDQTFPLDRVPEAIQYMETGRARGKVVIDV</sequence>
<reference evidence="2" key="2">
    <citation type="journal article" date="2021" name="Microbiome">
        <title>Successional dynamics and alternative stable states in a saline activated sludge microbial community over 9 years.</title>
        <authorList>
            <person name="Wang Y."/>
            <person name="Ye J."/>
            <person name="Ju F."/>
            <person name="Liu L."/>
            <person name="Boyd J.A."/>
            <person name="Deng Y."/>
            <person name="Parks D.H."/>
            <person name="Jiang X."/>
            <person name="Yin X."/>
            <person name="Woodcroft B.J."/>
            <person name="Tyson G.W."/>
            <person name="Hugenholtz P."/>
            <person name="Polz M.F."/>
            <person name="Zhang T."/>
        </authorList>
    </citation>
    <scope>NUCLEOTIDE SEQUENCE</scope>
    <source>
        <strain evidence="2">HKST-UBA02</strain>
    </source>
</reference>
<dbReference type="Pfam" id="PF08240">
    <property type="entry name" value="ADH_N"/>
    <property type="match status" value="1"/>
</dbReference>
<dbReference type="InterPro" id="IPR052733">
    <property type="entry name" value="Chloroplast_QOR"/>
</dbReference>
<dbReference type="Gene3D" id="3.90.180.10">
    <property type="entry name" value="Medium-chain alcohol dehydrogenases, catalytic domain"/>
    <property type="match status" value="1"/>
</dbReference>
<dbReference type="EMBL" id="JAGQHS010000018">
    <property type="protein sequence ID" value="MCA9755253.1"/>
    <property type="molecule type" value="Genomic_DNA"/>
</dbReference>
<evidence type="ECO:0000313" key="3">
    <source>
        <dbReference type="Proteomes" id="UP000739538"/>
    </source>
</evidence>
<dbReference type="AlphaFoldDB" id="A0A956NC77"/>
<dbReference type="Gene3D" id="3.40.50.720">
    <property type="entry name" value="NAD(P)-binding Rossmann-like Domain"/>
    <property type="match status" value="1"/>
</dbReference>
<protein>
    <submittedName>
        <fullName evidence="2">NAD(P)-dependent alcohol dehydrogenase</fullName>
    </submittedName>
</protein>
<dbReference type="InterPro" id="IPR020843">
    <property type="entry name" value="ER"/>
</dbReference>
<dbReference type="InterPro" id="IPR002364">
    <property type="entry name" value="Quin_OxRdtase/zeta-crystal_CS"/>
</dbReference>
<organism evidence="2 3">
    <name type="scientific">Eiseniibacteriota bacterium</name>
    <dbReference type="NCBI Taxonomy" id="2212470"/>
    <lineage>
        <taxon>Bacteria</taxon>
        <taxon>Candidatus Eiseniibacteriota</taxon>
    </lineage>
</organism>
<comment type="caution">
    <text evidence="2">The sequence shown here is derived from an EMBL/GenBank/DDBJ whole genome shotgun (WGS) entry which is preliminary data.</text>
</comment>
<name>A0A956NC77_UNCEI</name>
<dbReference type="Pfam" id="PF13602">
    <property type="entry name" value="ADH_zinc_N_2"/>
    <property type="match status" value="1"/>
</dbReference>
<dbReference type="InterPro" id="IPR011032">
    <property type="entry name" value="GroES-like_sf"/>
</dbReference>
<evidence type="ECO:0000313" key="2">
    <source>
        <dbReference type="EMBL" id="MCA9755253.1"/>
    </source>
</evidence>
<reference evidence="2" key="1">
    <citation type="submission" date="2020-04" db="EMBL/GenBank/DDBJ databases">
        <authorList>
            <person name="Zhang T."/>
        </authorList>
    </citation>
    <scope>NUCLEOTIDE SEQUENCE</scope>
    <source>
        <strain evidence="2">HKST-UBA02</strain>
    </source>
</reference>
<dbReference type="SMART" id="SM00829">
    <property type="entry name" value="PKS_ER"/>
    <property type="match status" value="1"/>
</dbReference>
<proteinExistence type="predicted"/>
<dbReference type="InterPro" id="IPR013154">
    <property type="entry name" value="ADH-like_N"/>
</dbReference>
<gene>
    <name evidence="2" type="ORF">KDA27_05580</name>
</gene>
<dbReference type="CDD" id="cd08267">
    <property type="entry name" value="MDR1"/>
    <property type="match status" value="1"/>
</dbReference>
<dbReference type="SUPFAM" id="SSF50129">
    <property type="entry name" value="GroES-like"/>
    <property type="match status" value="1"/>
</dbReference>
<dbReference type="Proteomes" id="UP000739538">
    <property type="component" value="Unassembled WGS sequence"/>
</dbReference>
<dbReference type="InterPro" id="IPR036291">
    <property type="entry name" value="NAD(P)-bd_dom_sf"/>
</dbReference>
<dbReference type="PANTHER" id="PTHR44013">
    <property type="entry name" value="ZINC-TYPE ALCOHOL DEHYDROGENASE-LIKE PROTEIN C16A3.02C"/>
    <property type="match status" value="1"/>
</dbReference>
<evidence type="ECO:0000259" key="1">
    <source>
        <dbReference type="SMART" id="SM00829"/>
    </source>
</evidence>
<feature type="domain" description="Enoyl reductase (ER)" evidence="1">
    <location>
        <begin position="10"/>
        <end position="321"/>
    </location>
</feature>
<dbReference type="PANTHER" id="PTHR44013:SF1">
    <property type="entry name" value="ZINC-TYPE ALCOHOL DEHYDROGENASE-LIKE PROTEIN C16A3.02C"/>
    <property type="match status" value="1"/>
</dbReference>
<dbReference type="GO" id="GO:0016491">
    <property type="term" value="F:oxidoreductase activity"/>
    <property type="evidence" value="ECO:0007669"/>
    <property type="project" value="InterPro"/>
</dbReference>